<evidence type="ECO:0000256" key="1">
    <source>
        <dbReference type="PROSITE-ProRule" id="PRU00325"/>
    </source>
</evidence>
<feature type="compositionally biased region" description="Acidic residues" evidence="2">
    <location>
        <begin position="43"/>
        <end position="64"/>
    </location>
</feature>
<feature type="compositionally biased region" description="Acidic residues" evidence="2">
    <location>
        <begin position="314"/>
        <end position="328"/>
    </location>
</feature>
<feature type="domain" description="SWIM-type" evidence="3">
    <location>
        <begin position="239"/>
        <end position="272"/>
    </location>
</feature>
<dbReference type="InterPro" id="IPR007527">
    <property type="entry name" value="Znf_SWIM"/>
</dbReference>
<feature type="region of interest" description="Disordered" evidence="2">
    <location>
        <begin position="298"/>
        <end position="334"/>
    </location>
</feature>
<dbReference type="Proteomes" id="UP001221142">
    <property type="component" value="Unassembled WGS sequence"/>
</dbReference>
<accession>A0AAD7C985</accession>
<evidence type="ECO:0000313" key="5">
    <source>
        <dbReference type="Proteomes" id="UP001221142"/>
    </source>
</evidence>
<feature type="compositionally biased region" description="Basic residues" evidence="2">
    <location>
        <begin position="29"/>
        <end position="39"/>
    </location>
</feature>
<comment type="caution">
    <text evidence="4">The sequence shown here is derived from an EMBL/GenBank/DDBJ whole genome shotgun (WGS) entry which is preliminary data.</text>
</comment>
<dbReference type="EMBL" id="JARKIF010000004">
    <property type="protein sequence ID" value="KAJ7642146.1"/>
    <property type="molecule type" value="Genomic_DNA"/>
</dbReference>
<proteinExistence type="predicted"/>
<feature type="compositionally biased region" description="Polar residues" evidence="2">
    <location>
        <begin position="397"/>
        <end position="406"/>
    </location>
</feature>
<evidence type="ECO:0000259" key="3">
    <source>
        <dbReference type="PROSITE" id="PS50966"/>
    </source>
</evidence>
<gene>
    <name evidence="4" type="ORF">FB45DRAFT_365933</name>
</gene>
<feature type="region of interest" description="Disordered" evidence="2">
    <location>
        <begin position="19"/>
        <end position="69"/>
    </location>
</feature>
<dbReference type="GO" id="GO:0008270">
    <property type="term" value="F:zinc ion binding"/>
    <property type="evidence" value="ECO:0007669"/>
    <property type="project" value="UniProtKB-KW"/>
</dbReference>
<sequence length="424" mass="49862">MRTGHLWCRPYIRACRQGHGGDRVAKATTTRKPRKRKRVAVASDDDLSEDVSDGDDSSGEEEDKEKETRRTFCPAEYRDHIVKMMEKHYCAHPLLPGYAHPSPEGIRRWAVLQMYKFCVEHDLREVWAYLWENWYRRSRWELWARSVHTNIAFLKTTMMLESHWRRIKHDFLHHFHMPRCDLLAWILVVKLAPNYYRKLDRLLTDTGRYRELPCWRKDFKRAWRKLEKTPITLPVNEAYRTDAKKGLCTCPSLATSRFLICKHVVQAAERVPPVFFLEVKRQRTAPFWIHPSLRPLSDENDTHTTSDGLQDTGPDWDNDEEDDDEDDLVDTRPGDDGVTFAEALDEEIEVIAEFAKGLKFQRQFRDQRMLQVLQREGASFLRLARACLEKEKRLRSTRGTPPSTWDRSAGSAMFYRARPAPSAE</sequence>
<evidence type="ECO:0000256" key="2">
    <source>
        <dbReference type="SAM" id="MobiDB-lite"/>
    </source>
</evidence>
<keyword evidence="1" id="KW-0863">Zinc-finger</keyword>
<keyword evidence="1" id="KW-0862">Zinc</keyword>
<evidence type="ECO:0000313" key="4">
    <source>
        <dbReference type="EMBL" id="KAJ7642146.1"/>
    </source>
</evidence>
<protein>
    <recommendedName>
        <fullName evidence="3">SWIM-type domain-containing protein</fullName>
    </recommendedName>
</protein>
<feature type="region of interest" description="Disordered" evidence="2">
    <location>
        <begin position="393"/>
        <end position="424"/>
    </location>
</feature>
<keyword evidence="1" id="KW-0479">Metal-binding</keyword>
<dbReference type="AlphaFoldDB" id="A0AAD7C985"/>
<reference evidence="4" key="1">
    <citation type="submission" date="2023-03" db="EMBL/GenBank/DDBJ databases">
        <title>Massive genome expansion in bonnet fungi (Mycena s.s.) driven by repeated elements and novel gene families across ecological guilds.</title>
        <authorList>
            <consortium name="Lawrence Berkeley National Laboratory"/>
            <person name="Harder C.B."/>
            <person name="Miyauchi S."/>
            <person name="Viragh M."/>
            <person name="Kuo A."/>
            <person name="Thoen E."/>
            <person name="Andreopoulos B."/>
            <person name="Lu D."/>
            <person name="Skrede I."/>
            <person name="Drula E."/>
            <person name="Henrissat B."/>
            <person name="Morin E."/>
            <person name="Kohler A."/>
            <person name="Barry K."/>
            <person name="LaButti K."/>
            <person name="Morin E."/>
            <person name="Salamov A."/>
            <person name="Lipzen A."/>
            <person name="Mereny Z."/>
            <person name="Hegedus B."/>
            <person name="Baldrian P."/>
            <person name="Stursova M."/>
            <person name="Weitz H."/>
            <person name="Taylor A."/>
            <person name="Grigoriev I.V."/>
            <person name="Nagy L.G."/>
            <person name="Martin F."/>
            <person name="Kauserud H."/>
        </authorList>
    </citation>
    <scope>NUCLEOTIDE SEQUENCE</scope>
    <source>
        <strain evidence="4">9284</strain>
    </source>
</reference>
<keyword evidence="5" id="KW-1185">Reference proteome</keyword>
<name>A0AAD7C985_9AGAR</name>
<dbReference type="PROSITE" id="PS50966">
    <property type="entry name" value="ZF_SWIM"/>
    <property type="match status" value="1"/>
</dbReference>
<organism evidence="4 5">
    <name type="scientific">Roridomyces roridus</name>
    <dbReference type="NCBI Taxonomy" id="1738132"/>
    <lineage>
        <taxon>Eukaryota</taxon>
        <taxon>Fungi</taxon>
        <taxon>Dikarya</taxon>
        <taxon>Basidiomycota</taxon>
        <taxon>Agaricomycotina</taxon>
        <taxon>Agaricomycetes</taxon>
        <taxon>Agaricomycetidae</taxon>
        <taxon>Agaricales</taxon>
        <taxon>Marasmiineae</taxon>
        <taxon>Mycenaceae</taxon>
        <taxon>Roridomyces</taxon>
    </lineage>
</organism>